<name>A0A4Q7ALE4_9GAMM</name>
<proteinExistence type="predicted"/>
<organism evidence="3 4">
    <name type="scientific">Acinetobacter wuhouensis</name>
    <dbReference type="NCBI Taxonomy" id="1879050"/>
    <lineage>
        <taxon>Bacteria</taxon>
        <taxon>Pseudomonadati</taxon>
        <taxon>Pseudomonadota</taxon>
        <taxon>Gammaproteobacteria</taxon>
        <taxon>Moraxellales</taxon>
        <taxon>Moraxellaceae</taxon>
        <taxon>Acinetobacter</taxon>
    </lineage>
</organism>
<feature type="region of interest" description="Disordered" evidence="2">
    <location>
        <begin position="146"/>
        <end position="182"/>
    </location>
</feature>
<dbReference type="Proteomes" id="UP000293863">
    <property type="component" value="Unassembled WGS sequence"/>
</dbReference>
<dbReference type="RefSeq" id="WP_130168197.1">
    <property type="nucleotide sequence ID" value="NZ_SGSQ01000005.1"/>
</dbReference>
<evidence type="ECO:0000313" key="3">
    <source>
        <dbReference type="EMBL" id="RZG48102.1"/>
    </source>
</evidence>
<accession>A0A4Q7ALE4</accession>
<protein>
    <submittedName>
        <fullName evidence="3">Uncharacterized protein</fullName>
    </submittedName>
</protein>
<reference evidence="3 4" key="1">
    <citation type="submission" date="2019-02" db="EMBL/GenBank/DDBJ databases">
        <title>The Batch Genome Submission of Acinetobacter spp. strains.</title>
        <authorList>
            <person name="Qin J."/>
            <person name="Hu Y."/>
            <person name="Ye H."/>
            <person name="Wei L."/>
            <person name="Feng Y."/>
            <person name="Zong Z."/>
        </authorList>
    </citation>
    <scope>NUCLEOTIDE SEQUENCE [LARGE SCALE GENOMIC DNA]</scope>
    <source>
        <strain evidence="3 4">WCHAW060049</strain>
    </source>
</reference>
<dbReference type="EMBL" id="SGSQ01000005">
    <property type="protein sequence ID" value="RZG48102.1"/>
    <property type="molecule type" value="Genomic_DNA"/>
</dbReference>
<evidence type="ECO:0000256" key="2">
    <source>
        <dbReference type="SAM" id="MobiDB-lite"/>
    </source>
</evidence>
<sequence length="448" mass="50638">MNILNGNEAFTAMMAGKNIMCRAVGGLIEFDDLSQFPATVFAMHGYEFCIKIDEITINGYTFLKPYSLDELSEGQDVFLLGNTGSIVKGQFISEYEELVLAVKNGSVQRDFESAQNQAKAIQSLLGIDIDLVLKVVDFQEFMKPTTKSKKSTRKKTESEPVQTRSVKPAGTESTDEPWGDIENNTPKVVETHKSNSRPAFTVDEVAEIETDTDALLEKFTTQIANCTTTDAVLSIRPIFFANGHLEREHTQHLCKLTEEKLLELDPEQYAPKQIKNDHQIYIDALNVCSRVDEIETTLRGIESEGFSKDQLTEIEQAKQAKLAEFQEKVIAQANEEQYQKLLAELIEHAQKANSPKEANALYKYTVEWTEEQRKPLMSAITKRLNELNADAPPVEQPPSLMVRIQSSQNERELNELLPEIRSRHADIQSKLMDCVRARRFELENGVTQ</sequence>
<comment type="caution">
    <text evidence="3">The sequence shown here is derived from an EMBL/GenBank/DDBJ whole genome shotgun (WGS) entry which is preliminary data.</text>
</comment>
<feature type="coiled-coil region" evidence="1">
    <location>
        <begin position="308"/>
        <end position="351"/>
    </location>
</feature>
<evidence type="ECO:0000256" key="1">
    <source>
        <dbReference type="SAM" id="Coils"/>
    </source>
</evidence>
<keyword evidence="1" id="KW-0175">Coiled coil</keyword>
<dbReference type="AlphaFoldDB" id="A0A4Q7ALE4"/>
<keyword evidence="4" id="KW-1185">Reference proteome</keyword>
<gene>
    <name evidence="3" type="ORF">EXU28_04870</name>
</gene>
<evidence type="ECO:0000313" key="4">
    <source>
        <dbReference type="Proteomes" id="UP000293863"/>
    </source>
</evidence>